<evidence type="ECO:0000313" key="2">
    <source>
        <dbReference type="WBParaSite" id="BXY_0330500.1"/>
    </source>
</evidence>
<protein>
    <submittedName>
        <fullName evidence="2">DUF3048 domain-containing protein</fullName>
    </submittedName>
</protein>
<accession>A0A1I7RRF8</accession>
<dbReference type="Proteomes" id="UP000095284">
    <property type="component" value="Unplaced"/>
</dbReference>
<reference evidence="2" key="1">
    <citation type="submission" date="2016-11" db="UniProtKB">
        <authorList>
            <consortium name="WormBaseParasite"/>
        </authorList>
    </citation>
    <scope>IDENTIFICATION</scope>
</reference>
<proteinExistence type="predicted"/>
<name>A0A1I7RRF8_BURXY</name>
<dbReference type="AlphaFoldDB" id="A0A1I7RRF8"/>
<dbReference type="WBParaSite" id="BXY_0330500.1">
    <property type="protein sequence ID" value="BXY_0330500.1"/>
    <property type="gene ID" value="BXY_0330500"/>
</dbReference>
<evidence type="ECO:0000313" key="1">
    <source>
        <dbReference type="Proteomes" id="UP000095284"/>
    </source>
</evidence>
<sequence length="156" mass="18012">MPRIWWNPPVNPTFCILSLLFKGKHTKGRGMMPIRSRDLQFLLSLLHFFGLFSQFSMAQPAKNYMRLYVNGAPTDYLGPQIGTAEANSLLASQDDEELPIVVIPSRNRRDLFLPSEDTIIRKRAVDHLARFSRNLPEQEQMYQIQNVGDLPMFRFG</sequence>
<organism evidence="1 2">
    <name type="scientific">Bursaphelenchus xylophilus</name>
    <name type="common">Pinewood nematode worm</name>
    <name type="synonym">Aphelenchoides xylophilus</name>
    <dbReference type="NCBI Taxonomy" id="6326"/>
    <lineage>
        <taxon>Eukaryota</taxon>
        <taxon>Metazoa</taxon>
        <taxon>Ecdysozoa</taxon>
        <taxon>Nematoda</taxon>
        <taxon>Chromadorea</taxon>
        <taxon>Rhabditida</taxon>
        <taxon>Tylenchina</taxon>
        <taxon>Tylenchomorpha</taxon>
        <taxon>Aphelenchoidea</taxon>
        <taxon>Aphelenchoididae</taxon>
        <taxon>Bursaphelenchus</taxon>
    </lineage>
</organism>